<evidence type="ECO:0000256" key="1">
    <source>
        <dbReference type="SAM" id="MobiDB-lite"/>
    </source>
</evidence>
<dbReference type="Proteomes" id="UP001295794">
    <property type="component" value="Unassembled WGS sequence"/>
</dbReference>
<organism evidence="2 3">
    <name type="scientific">Mycena citricolor</name>
    <dbReference type="NCBI Taxonomy" id="2018698"/>
    <lineage>
        <taxon>Eukaryota</taxon>
        <taxon>Fungi</taxon>
        <taxon>Dikarya</taxon>
        <taxon>Basidiomycota</taxon>
        <taxon>Agaricomycotina</taxon>
        <taxon>Agaricomycetes</taxon>
        <taxon>Agaricomycetidae</taxon>
        <taxon>Agaricales</taxon>
        <taxon>Marasmiineae</taxon>
        <taxon>Mycenaceae</taxon>
        <taxon>Mycena</taxon>
    </lineage>
</organism>
<sequence length="162" mass="17825">MFPIPKIWVGIMQGTGRRHTQLTGDDLLHRLPPTPLYRFVRAFTPCPAKCHSGGSSLRRQDRLRALAVRGGTRGRGLRRCPHKRHREDALLTLPHAADWLRGRATDQRDACQGSAEILGGNAPGSIAQSRFGRHYATSRSAGWVASPRRKLKDHGVAPAVGT</sequence>
<dbReference type="AlphaFoldDB" id="A0AAD2HUZ0"/>
<evidence type="ECO:0000313" key="3">
    <source>
        <dbReference type="Proteomes" id="UP001295794"/>
    </source>
</evidence>
<gene>
    <name evidence="2" type="ORF">MYCIT1_LOCUS32237</name>
</gene>
<comment type="caution">
    <text evidence="2">The sequence shown here is derived from an EMBL/GenBank/DDBJ whole genome shotgun (WGS) entry which is preliminary data.</text>
</comment>
<accession>A0AAD2HUZ0</accession>
<protein>
    <submittedName>
        <fullName evidence="2">Uncharacterized protein</fullName>
    </submittedName>
</protein>
<name>A0AAD2HUZ0_9AGAR</name>
<reference evidence="2" key="1">
    <citation type="submission" date="2023-11" db="EMBL/GenBank/DDBJ databases">
        <authorList>
            <person name="De Vega J J."/>
            <person name="De Vega J J."/>
        </authorList>
    </citation>
    <scope>NUCLEOTIDE SEQUENCE</scope>
</reference>
<dbReference type="EMBL" id="CAVNYO010000444">
    <property type="protein sequence ID" value="CAK5281253.1"/>
    <property type="molecule type" value="Genomic_DNA"/>
</dbReference>
<keyword evidence="3" id="KW-1185">Reference proteome</keyword>
<evidence type="ECO:0000313" key="2">
    <source>
        <dbReference type="EMBL" id="CAK5281253.1"/>
    </source>
</evidence>
<feature type="region of interest" description="Disordered" evidence="1">
    <location>
        <begin position="143"/>
        <end position="162"/>
    </location>
</feature>
<proteinExistence type="predicted"/>